<dbReference type="RefSeq" id="WP_005778737.1">
    <property type="nucleotide sequence ID" value="NZ_QRYT01000037.1"/>
</dbReference>
<dbReference type="Pfam" id="PF05133">
    <property type="entry name" value="SPP1_portal"/>
    <property type="match status" value="1"/>
</dbReference>
<evidence type="ECO:0000313" key="1">
    <source>
        <dbReference type="EMBL" id="RGV06605.1"/>
    </source>
</evidence>
<dbReference type="EMBL" id="QRYT01000037">
    <property type="protein sequence ID" value="RGV06605.1"/>
    <property type="molecule type" value="Genomic_DNA"/>
</dbReference>
<reference evidence="1 2" key="1">
    <citation type="submission" date="2018-08" db="EMBL/GenBank/DDBJ databases">
        <title>A genome reference for cultivated species of the human gut microbiota.</title>
        <authorList>
            <person name="Zou Y."/>
            <person name="Xue W."/>
            <person name="Luo G."/>
        </authorList>
    </citation>
    <scope>NUCLEOTIDE SEQUENCE [LARGE SCALE GENOMIC DNA]</scope>
    <source>
        <strain evidence="1 2">AF14-8</strain>
    </source>
</reference>
<proteinExistence type="predicted"/>
<organism evidence="1 2">
    <name type="scientific">Phocaeicola vulgatus</name>
    <name type="common">Bacteroides vulgatus</name>
    <dbReference type="NCBI Taxonomy" id="821"/>
    <lineage>
        <taxon>Bacteria</taxon>
        <taxon>Pseudomonadati</taxon>
        <taxon>Bacteroidota</taxon>
        <taxon>Bacteroidia</taxon>
        <taxon>Bacteroidales</taxon>
        <taxon>Bacteroidaceae</taxon>
        <taxon>Phocaeicola</taxon>
    </lineage>
</organism>
<dbReference type="Proteomes" id="UP000285379">
    <property type="component" value="Unassembled WGS sequence"/>
</dbReference>
<comment type="caution">
    <text evidence="1">The sequence shown here is derived from an EMBL/GenBank/DDBJ whole genome shotgun (WGS) entry which is preliminary data.</text>
</comment>
<name>A0A412VJD4_PHOVU</name>
<gene>
    <name evidence="1" type="ORF">DWW27_14730</name>
</gene>
<dbReference type="InterPro" id="IPR021145">
    <property type="entry name" value="Portal_protein_SPP1_Gp6-like"/>
</dbReference>
<sequence>MTIEEVFKKDNQTDVITELKSKRGIPLPDAKGAIKDLDPLQHEVFNKINRPDKKVKIDKDDLTEDDNTTTVVTAVNGEEQTGYRWEPVARIALSLQKLIVKRAVAFIFGNPVELNAETKGESQETVLKAVKRILFDVKDKSLNRKIARNIFSCTECAELWYPVEKENEDYGFKSKFKLRVAVFSPLLGDTLYPYFDESGDMVAFSREFVRVDEKKVSHTFFETYTDKQHFLWEIGSNGYDLVEGYPKNIAIGKIPVVFGCQEHVEWADVQVLIDRLEKLLSNFADTNDYHASPKIFVQGEVKGFSKKGETGSIIEGEDGATAQYLSWQNAPESVKLEIETLLRMIYTITQTPDISFDAVKGLGAISGVALKLLFMDAHLKVADHQEVFDEYLQRRVNVIKAYVGQFNMKLQNDANMLQIEPEITPYMIEDDQAEVTKWTTANGGKPLVSQKLSAKLARLSKDPDADFAQMQAESDRAASFFINEPTEA</sequence>
<evidence type="ECO:0000313" key="2">
    <source>
        <dbReference type="Proteomes" id="UP000285379"/>
    </source>
</evidence>
<dbReference type="AlphaFoldDB" id="A0A412VJD4"/>
<accession>A0A412VJD4</accession>
<protein>
    <submittedName>
        <fullName evidence="1">Phage portal protein</fullName>
    </submittedName>
</protein>